<feature type="transmembrane region" description="Helical" evidence="1">
    <location>
        <begin position="43"/>
        <end position="62"/>
    </location>
</feature>
<evidence type="ECO:0000259" key="2">
    <source>
        <dbReference type="Pfam" id="PF20251"/>
    </source>
</evidence>
<comment type="caution">
    <text evidence="3">The sequence shown here is derived from an EMBL/GenBank/DDBJ whole genome shotgun (WGS) entry which is preliminary data.</text>
</comment>
<gene>
    <name evidence="3" type="ORF">BO219_12065</name>
</gene>
<protein>
    <recommendedName>
        <fullName evidence="2">Bacterial Ig-like domain-containing protein</fullName>
    </recommendedName>
</protein>
<evidence type="ECO:0000313" key="4">
    <source>
        <dbReference type="Proteomes" id="UP000188458"/>
    </source>
</evidence>
<keyword evidence="1" id="KW-0472">Membrane</keyword>
<dbReference type="EMBL" id="MQAD01000026">
    <property type="protein sequence ID" value="OOE00913.1"/>
    <property type="molecule type" value="Genomic_DNA"/>
</dbReference>
<proteinExistence type="predicted"/>
<dbReference type="InterPro" id="IPR046878">
    <property type="entry name" value="Big_14"/>
</dbReference>
<sequence>MILRERYKKEMEHIVVTEELKNKVIVQIDKIEQKKKRKSFRPAYVAIAVASVLLAVSLHPTLSTKEKTQEKVEIMMENDQGEDMLKLEATDSNITIHDVTYDANVQKLHFSVTNKSNGVISFGYAYAIERYDETKQTWQPTTLTNDLAFIEMLALIDKGQTVKDMIDLSLLNHPLENGKYRIVRTYYADAAHFTGYIEFDVVDQKLLNFHTYIEIKPTETSKSHDVTLTCEKDPHFSLYSAHNGLVSTKTGRQGVHIYPIYEGKEQVNFSMEASAGMLFTDKMVDDALTIYEAEQSVSSDEQMIAESMPPDRGQIEGIEGYEGPKVLFLNGERVNVEPSIVFWEPNEASKKEEVKVKVTVINARTNESIGTFYVVIVRQGDEYVLEHIE</sequence>
<keyword evidence="4" id="KW-1185">Reference proteome</keyword>
<dbReference type="AlphaFoldDB" id="A0A1V3FGX4"/>
<evidence type="ECO:0000313" key="3">
    <source>
        <dbReference type="EMBL" id="OOE00913.1"/>
    </source>
</evidence>
<evidence type="ECO:0000256" key="1">
    <source>
        <dbReference type="SAM" id="Phobius"/>
    </source>
</evidence>
<keyword evidence="1" id="KW-0812">Transmembrane</keyword>
<keyword evidence="1" id="KW-1133">Transmembrane helix</keyword>
<accession>A0A1V3FGX4</accession>
<dbReference type="RefSeq" id="WP_077429704.1">
    <property type="nucleotide sequence ID" value="NZ_MQAD01000026.1"/>
</dbReference>
<reference evidence="4" key="1">
    <citation type="submission" date="2016-11" db="EMBL/GenBank/DDBJ databases">
        <title>Draft genome sequence of Anoxybacillus sp. strain 103 isolated from the Qarvajar hot spring in Nagorno-Karabach.</title>
        <authorList>
            <person name="Hovhannisyan P."/>
            <person name="Panosyan H."/>
            <person name="Birkeland N.-K."/>
        </authorList>
    </citation>
    <scope>NUCLEOTIDE SEQUENCE [LARGE SCALE GENOMIC DNA]</scope>
    <source>
        <strain evidence="4">103</strain>
    </source>
</reference>
<name>A0A1V3FGX4_9BACL</name>
<dbReference type="Pfam" id="PF20251">
    <property type="entry name" value="Big_14"/>
    <property type="match status" value="1"/>
</dbReference>
<feature type="domain" description="Bacterial Ig-like" evidence="2">
    <location>
        <begin position="92"/>
        <end position="193"/>
    </location>
</feature>
<organism evidence="3 4">
    <name type="scientific">Anoxybacillus kestanbolensis</name>
    <dbReference type="NCBI Taxonomy" id="227476"/>
    <lineage>
        <taxon>Bacteria</taxon>
        <taxon>Bacillati</taxon>
        <taxon>Bacillota</taxon>
        <taxon>Bacilli</taxon>
        <taxon>Bacillales</taxon>
        <taxon>Anoxybacillaceae</taxon>
        <taxon>Anoxybacillus</taxon>
    </lineage>
</organism>
<dbReference type="Proteomes" id="UP000188458">
    <property type="component" value="Unassembled WGS sequence"/>
</dbReference>